<evidence type="ECO:0000313" key="1">
    <source>
        <dbReference type="EMBL" id="GKU89648.1"/>
    </source>
</evidence>
<organism evidence="1 2">
    <name type="scientific">Rubroshorea leprosula</name>
    <dbReference type="NCBI Taxonomy" id="152421"/>
    <lineage>
        <taxon>Eukaryota</taxon>
        <taxon>Viridiplantae</taxon>
        <taxon>Streptophyta</taxon>
        <taxon>Embryophyta</taxon>
        <taxon>Tracheophyta</taxon>
        <taxon>Spermatophyta</taxon>
        <taxon>Magnoliopsida</taxon>
        <taxon>eudicotyledons</taxon>
        <taxon>Gunneridae</taxon>
        <taxon>Pentapetalae</taxon>
        <taxon>rosids</taxon>
        <taxon>malvids</taxon>
        <taxon>Malvales</taxon>
        <taxon>Dipterocarpaceae</taxon>
        <taxon>Rubroshorea</taxon>
    </lineage>
</organism>
<name>A0AAV5HLK0_9ROSI</name>
<comment type="caution">
    <text evidence="1">The sequence shown here is derived from an EMBL/GenBank/DDBJ whole genome shotgun (WGS) entry which is preliminary data.</text>
</comment>
<keyword evidence="2" id="KW-1185">Reference proteome</keyword>
<dbReference type="EMBL" id="BPVZ01000003">
    <property type="protein sequence ID" value="GKU89648.1"/>
    <property type="molecule type" value="Genomic_DNA"/>
</dbReference>
<protein>
    <submittedName>
        <fullName evidence="1">Uncharacterized protein</fullName>
    </submittedName>
</protein>
<accession>A0AAV5HLK0</accession>
<proteinExistence type="predicted"/>
<dbReference type="AlphaFoldDB" id="A0AAV5HLK0"/>
<reference evidence="1 2" key="1">
    <citation type="journal article" date="2021" name="Commun. Biol.">
        <title>The genome of Shorea leprosula (Dipterocarpaceae) highlights the ecological relevance of drought in aseasonal tropical rainforests.</title>
        <authorList>
            <person name="Ng K.K.S."/>
            <person name="Kobayashi M.J."/>
            <person name="Fawcett J.A."/>
            <person name="Hatakeyama M."/>
            <person name="Paape T."/>
            <person name="Ng C.H."/>
            <person name="Ang C.C."/>
            <person name="Tnah L.H."/>
            <person name="Lee C.T."/>
            <person name="Nishiyama T."/>
            <person name="Sese J."/>
            <person name="O'Brien M.J."/>
            <person name="Copetti D."/>
            <person name="Mohd Noor M.I."/>
            <person name="Ong R.C."/>
            <person name="Putra M."/>
            <person name="Sireger I.Z."/>
            <person name="Indrioko S."/>
            <person name="Kosugi Y."/>
            <person name="Izuno A."/>
            <person name="Isagi Y."/>
            <person name="Lee S.L."/>
            <person name="Shimizu K.K."/>
        </authorList>
    </citation>
    <scope>NUCLEOTIDE SEQUENCE [LARGE SCALE GENOMIC DNA]</scope>
    <source>
        <strain evidence="1">214</strain>
    </source>
</reference>
<gene>
    <name evidence="1" type="ORF">SLEP1_g3762</name>
</gene>
<evidence type="ECO:0000313" key="2">
    <source>
        <dbReference type="Proteomes" id="UP001054252"/>
    </source>
</evidence>
<sequence>MAEKENRSTPIGAGISPFLGNFLELRDFKRDGEGDEQSLIPWVGFLYSDLDPFFLLKSLF</sequence>
<dbReference type="Proteomes" id="UP001054252">
    <property type="component" value="Unassembled WGS sequence"/>
</dbReference>